<keyword evidence="2" id="KW-1185">Reference proteome</keyword>
<name>A0A392PD29_9FABA</name>
<evidence type="ECO:0000313" key="1">
    <source>
        <dbReference type="EMBL" id="MCI09370.1"/>
    </source>
</evidence>
<proteinExistence type="predicted"/>
<dbReference type="EMBL" id="LXQA010072407">
    <property type="protein sequence ID" value="MCI09370.1"/>
    <property type="molecule type" value="Genomic_DNA"/>
</dbReference>
<sequence>MLSIDFSNVLKQVEKAKQDDALSDISDLLGELKGMAINMGTEIE</sequence>
<dbReference type="Proteomes" id="UP000265520">
    <property type="component" value="Unassembled WGS sequence"/>
</dbReference>
<protein>
    <submittedName>
        <fullName evidence="1">SNAP25 homologous protein SNAP33-like</fullName>
    </submittedName>
</protein>
<dbReference type="Gene3D" id="1.20.5.110">
    <property type="match status" value="1"/>
</dbReference>
<evidence type="ECO:0000313" key="2">
    <source>
        <dbReference type="Proteomes" id="UP000265520"/>
    </source>
</evidence>
<organism evidence="1 2">
    <name type="scientific">Trifolium medium</name>
    <dbReference type="NCBI Taxonomy" id="97028"/>
    <lineage>
        <taxon>Eukaryota</taxon>
        <taxon>Viridiplantae</taxon>
        <taxon>Streptophyta</taxon>
        <taxon>Embryophyta</taxon>
        <taxon>Tracheophyta</taxon>
        <taxon>Spermatophyta</taxon>
        <taxon>Magnoliopsida</taxon>
        <taxon>eudicotyledons</taxon>
        <taxon>Gunneridae</taxon>
        <taxon>Pentapetalae</taxon>
        <taxon>rosids</taxon>
        <taxon>fabids</taxon>
        <taxon>Fabales</taxon>
        <taxon>Fabaceae</taxon>
        <taxon>Papilionoideae</taxon>
        <taxon>50 kb inversion clade</taxon>
        <taxon>NPAAA clade</taxon>
        <taxon>Hologalegina</taxon>
        <taxon>IRL clade</taxon>
        <taxon>Trifolieae</taxon>
        <taxon>Trifolium</taxon>
    </lineage>
</organism>
<reference evidence="1 2" key="1">
    <citation type="journal article" date="2018" name="Front. Plant Sci.">
        <title>Red Clover (Trifolium pratense) and Zigzag Clover (T. medium) - A Picture of Genomic Similarities and Differences.</title>
        <authorList>
            <person name="Dluhosova J."/>
            <person name="Istvanek J."/>
            <person name="Nedelnik J."/>
            <person name="Repkova J."/>
        </authorList>
    </citation>
    <scope>NUCLEOTIDE SEQUENCE [LARGE SCALE GENOMIC DNA]</scope>
    <source>
        <strain evidence="2">cv. 10/8</strain>
        <tissue evidence="1">Leaf</tissue>
    </source>
</reference>
<feature type="non-terminal residue" evidence="1">
    <location>
        <position position="44"/>
    </location>
</feature>
<dbReference type="AlphaFoldDB" id="A0A392PD29"/>
<accession>A0A392PD29</accession>
<comment type="caution">
    <text evidence="1">The sequence shown here is derived from an EMBL/GenBank/DDBJ whole genome shotgun (WGS) entry which is preliminary data.</text>
</comment>
<dbReference type="SUPFAM" id="SSF58038">
    <property type="entry name" value="SNARE fusion complex"/>
    <property type="match status" value="1"/>
</dbReference>